<dbReference type="Proteomes" id="UP001235849">
    <property type="component" value="Unassembled WGS sequence"/>
</dbReference>
<sequence length="277" mass="31344">MDAQRNQAYLSLIQELLRYPSSSESDILEEHRDLLDSGFLEMVQQMADAMHNTGNAQDTERLTAILQRLQNAPDQGKSSASEVKRNTTQPNPRQEEYVKFLEIILKVTLDSQGDPLAVYPLLQQNLDKLDLTLAQILRAWASQKLEQVEPEQRQYIARVIGEFGNLIQQFPLGSRADNLEIAIICYEIAFTVFSQATNPPMWALLQICLGAAYSQRIRGERAENLEEAISAYSLALQVRTREAFPQDWAATQNNLGEAYCNRIRGERAENLEEAISA</sequence>
<evidence type="ECO:0000313" key="2">
    <source>
        <dbReference type="EMBL" id="MDJ1175614.1"/>
    </source>
</evidence>
<organism evidence="2 3">
    <name type="scientific">Roseofilum capinflatum BLCC-M114</name>
    <dbReference type="NCBI Taxonomy" id="3022440"/>
    <lineage>
        <taxon>Bacteria</taxon>
        <taxon>Bacillati</taxon>
        <taxon>Cyanobacteriota</taxon>
        <taxon>Cyanophyceae</taxon>
        <taxon>Desertifilales</taxon>
        <taxon>Desertifilaceae</taxon>
        <taxon>Roseofilum</taxon>
        <taxon>Roseofilum capinflatum</taxon>
    </lineage>
</organism>
<proteinExistence type="predicted"/>
<name>A0ABT7B8W7_9CYAN</name>
<accession>A0ABT7B8W7</accession>
<keyword evidence="3" id="KW-1185">Reference proteome</keyword>
<feature type="region of interest" description="Disordered" evidence="1">
    <location>
        <begin position="71"/>
        <end position="91"/>
    </location>
</feature>
<dbReference type="Gene3D" id="1.25.40.10">
    <property type="entry name" value="Tetratricopeptide repeat domain"/>
    <property type="match status" value="1"/>
</dbReference>
<comment type="caution">
    <text evidence="2">The sequence shown here is derived from an EMBL/GenBank/DDBJ whole genome shotgun (WGS) entry which is preliminary data.</text>
</comment>
<dbReference type="InterPro" id="IPR011990">
    <property type="entry name" value="TPR-like_helical_dom_sf"/>
</dbReference>
<dbReference type="EMBL" id="JAQOSO010000085">
    <property type="protein sequence ID" value="MDJ1175614.1"/>
    <property type="molecule type" value="Genomic_DNA"/>
</dbReference>
<protein>
    <submittedName>
        <fullName evidence="2">Tetratricopeptide repeat protein</fullName>
    </submittedName>
</protein>
<gene>
    <name evidence="2" type="ORF">PMG25_16105</name>
</gene>
<evidence type="ECO:0000313" key="3">
    <source>
        <dbReference type="Proteomes" id="UP001235849"/>
    </source>
</evidence>
<feature type="non-terminal residue" evidence="2">
    <location>
        <position position="277"/>
    </location>
</feature>
<dbReference type="SUPFAM" id="SSF48452">
    <property type="entry name" value="TPR-like"/>
    <property type="match status" value="1"/>
</dbReference>
<reference evidence="2 3" key="1">
    <citation type="submission" date="2023-01" db="EMBL/GenBank/DDBJ databases">
        <title>Novel diversity within Roseofilum (Cyanobacteria; Desertifilaceae) from marine benthic mats with descriptions of four novel species.</title>
        <authorList>
            <person name="Wang Y."/>
            <person name="Berthold D.E."/>
            <person name="Hu J."/>
            <person name="Lefler F.W."/>
            <person name="Laughinghouse H.D. IV."/>
        </authorList>
    </citation>
    <scope>NUCLEOTIDE SEQUENCE [LARGE SCALE GENOMIC DNA]</scope>
    <source>
        <strain evidence="2 3">BLCC-M114</strain>
    </source>
</reference>
<evidence type="ECO:0000256" key="1">
    <source>
        <dbReference type="SAM" id="MobiDB-lite"/>
    </source>
</evidence>